<sequence>MAAPAAVLAAALLLVWPAFLNRYPILFSDTGAFLAQTVEPLMIWDKPWIYGPLLHLFHWRQTLWLPLLAQGLVVSHLLWLVQRVLRGGATPAAHLLLCASLAALTALPWVAALLMPDVFAPVVVLALFLIGFAPHAALSRGELGYLLALATLGIAAHLSHIPLALALVVLTLLVARRLAPVLWAALPLGLALLLLVGTNAAGHGKASLSPYGATFLLARLIADGPAARTIAAACPQRGWYLCAWAGRLPDDSDVFLWEPDSPVNRDAQGRPRFLGGVLLAPEAQQIVAETLRREPFGVAAAALRNAAVQLFKAEVGDTLSRQALGSSVRPRLVQGFPPAEVAAHDGSAQVEGRLPALAAPLLWPQGPALVLGAGALLLAWRRLASGKGTLPEAERRLRLGFVLMLLVGVAANAMATGALSKPHHRYQARVAWLMPLGAMALLLPRLDTRATLQN</sequence>
<feature type="transmembrane region" description="Helical" evidence="1">
    <location>
        <begin position="93"/>
        <end position="112"/>
    </location>
</feature>
<name>A0A845BB36_9PROT</name>
<accession>A0A845BB36</accession>
<evidence type="ECO:0008006" key="4">
    <source>
        <dbReference type="Google" id="ProtNLM"/>
    </source>
</evidence>
<evidence type="ECO:0000313" key="3">
    <source>
        <dbReference type="Proteomes" id="UP000460715"/>
    </source>
</evidence>
<evidence type="ECO:0000313" key="2">
    <source>
        <dbReference type="EMBL" id="MXP63326.1"/>
    </source>
</evidence>
<gene>
    <name evidence="2" type="ORF">E0493_08170</name>
</gene>
<keyword evidence="1" id="KW-1133">Transmembrane helix</keyword>
<keyword evidence="3" id="KW-1185">Reference proteome</keyword>
<feature type="transmembrane region" description="Helical" evidence="1">
    <location>
        <begin position="181"/>
        <end position="201"/>
    </location>
</feature>
<dbReference type="AlphaFoldDB" id="A0A845BB36"/>
<dbReference type="OrthoDB" id="7238679at2"/>
<proteinExistence type="predicted"/>
<comment type="caution">
    <text evidence="2">The sequence shown here is derived from an EMBL/GenBank/DDBJ whole genome shotgun (WGS) entry which is preliminary data.</text>
</comment>
<feature type="transmembrane region" description="Helical" evidence="1">
    <location>
        <begin position="430"/>
        <end position="446"/>
    </location>
</feature>
<keyword evidence="1" id="KW-0812">Transmembrane</keyword>
<feature type="transmembrane region" description="Helical" evidence="1">
    <location>
        <begin position="361"/>
        <end position="380"/>
    </location>
</feature>
<feature type="transmembrane region" description="Helical" evidence="1">
    <location>
        <begin position="118"/>
        <end position="138"/>
    </location>
</feature>
<dbReference type="EMBL" id="SNVJ01000005">
    <property type="protein sequence ID" value="MXP63326.1"/>
    <property type="molecule type" value="Genomic_DNA"/>
</dbReference>
<feature type="transmembrane region" description="Helical" evidence="1">
    <location>
        <begin position="63"/>
        <end position="81"/>
    </location>
</feature>
<dbReference type="Proteomes" id="UP000460715">
    <property type="component" value="Unassembled WGS sequence"/>
</dbReference>
<feature type="transmembrane region" description="Helical" evidence="1">
    <location>
        <begin position="400"/>
        <end position="418"/>
    </location>
</feature>
<reference evidence="2 3" key="1">
    <citation type="submission" date="2019-03" db="EMBL/GenBank/DDBJ databases">
        <title>Roseomonas sp. a novel Roseomonas species isolated from Sea whip Gorgonian.</title>
        <authorList>
            <person name="Li F."/>
            <person name="Pan X."/>
            <person name="Huang S."/>
            <person name="Li Z."/>
            <person name="Meng B."/>
        </authorList>
    </citation>
    <scope>NUCLEOTIDE SEQUENCE [LARGE SCALE GENOMIC DNA]</scope>
    <source>
        <strain evidence="2 3">M0104</strain>
    </source>
</reference>
<protein>
    <recommendedName>
        <fullName evidence="4">Glycosyltransferase RgtA/B/C/D-like domain-containing protein</fullName>
    </recommendedName>
</protein>
<organism evidence="2 3">
    <name type="scientific">Teichococcus coralli</name>
    <dbReference type="NCBI Taxonomy" id="2545983"/>
    <lineage>
        <taxon>Bacteria</taxon>
        <taxon>Pseudomonadati</taxon>
        <taxon>Pseudomonadota</taxon>
        <taxon>Alphaproteobacteria</taxon>
        <taxon>Acetobacterales</taxon>
        <taxon>Roseomonadaceae</taxon>
        <taxon>Roseomonas</taxon>
    </lineage>
</organism>
<feature type="transmembrane region" description="Helical" evidence="1">
    <location>
        <begin position="145"/>
        <end position="175"/>
    </location>
</feature>
<keyword evidence="1" id="KW-0472">Membrane</keyword>
<evidence type="ECO:0000256" key="1">
    <source>
        <dbReference type="SAM" id="Phobius"/>
    </source>
</evidence>